<dbReference type="OrthoDB" id="3256413at2759"/>
<reference evidence="2 3" key="1">
    <citation type="submission" date="2016-03" db="EMBL/GenBank/DDBJ databases">
        <title>Comparative genomics of the ectomycorrhizal sister species Rhizopogon vinicolor and Rhizopogon vesiculosus (Basidiomycota: Boletales) reveals a divergence of the mating type B locus.</title>
        <authorList>
            <person name="Mujic A.B."/>
            <person name="Kuo A."/>
            <person name="Tritt A."/>
            <person name="Lipzen A."/>
            <person name="Chen C."/>
            <person name="Johnson J."/>
            <person name="Sharma A."/>
            <person name="Barry K."/>
            <person name="Grigoriev I.V."/>
            <person name="Spatafora J.W."/>
        </authorList>
    </citation>
    <scope>NUCLEOTIDE SEQUENCE [LARGE SCALE GENOMIC DNA]</scope>
    <source>
        <strain evidence="2 3">AM-OR11-056</strain>
    </source>
</reference>
<proteinExistence type="predicted"/>
<dbReference type="CDD" id="cd22150">
    <property type="entry name" value="F-box_CeFBXA-like"/>
    <property type="match status" value="1"/>
</dbReference>
<dbReference type="PROSITE" id="PS50181">
    <property type="entry name" value="FBOX"/>
    <property type="match status" value="1"/>
</dbReference>
<evidence type="ECO:0000313" key="3">
    <source>
        <dbReference type="Proteomes" id="UP000183567"/>
    </source>
</evidence>
<gene>
    <name evidence="2" type="ORF">AZE42_08452</name>
</gene>
<dbReference type="Pfam" id="PF12937">
    <property type="entry name" value="F-box-like"/>
    <property type="match status" value="1"/>
</dbReference>
<dbReference type="AlphaFoldDB" id="A0A1J8R8D0"/>
<protein>
    <recommendedName>
        <fullName evidence="1">F-box domain-containing protein</fullName>
    </recommendedName>
</protein>
<keyword evidence="3" id="KW-1185">Reference proteome</keyword>
<dbReference type="SUPFAM" id="SSF81383">
    <property type="entry name" value="F-box domain"/>
    <property type="match status" value="1"/>
</dbReference>
<organism evidence="2 3">
    <name type="scientific">Rhizopogon vesiculosus</name>
    <dbReference type="NCBI Taxonomy" id="180088"/>
    <lineage>
        <taxon>Eukaryota</taxon>
        <taxon>Fungi</taxon>
        <taxon>Dikarya</taxon>
        <taxon>Basidiomycota</taxon>
        <taxon>Agaricomycotina</taxon>
        <taxon>Agaricomycetes</taxon>
        <taxon>Agaricomycetidae</taxon>
        <taxon>Boletales</taxon>
        <taxon>Suillineae</taxon>
        <taxon>Rhizopogonaceae</taxon>
        <taxon>Rhizopogon</taxon>
    </lineage>
</organism>
<name>A0A1J8R8D0_9AGAM</name>
<dbReference type="InterPro" id="IPR036047">
    <property type="entry name" value="F-box-like_dom_sf"/>
</dbReference>
<accession>A0A1J8R8D0</accession>
<dbReference type="EMBL" id="LVVM01000696">
    <property type="protein sequence ID" value="OJA20156.1"/>
    <property type="molecule type" value="Genomic_DNA"/>
</dbReference>
<comment type="caution">
    <text evidence="2">The sequence shown here is derived from an EMBL/GenBank/DDBJ whole genome shotgun (WGS) entry which is preliminary data.</text>
</comment>
<dbReference type="Gene3D" id="1.20.1280.50">
    <property type="match status" value="1"/>
</dbReference>
<evidence type="ECO:0000313" key="2">
    <source>
        <dbReference type="EMBL" id="OJA20156.1"/>
    </source>
</evidence>
<evidence type="ECO:0000259" key="1">
    <source>
        <dbReference type="PROSITE" id="PS50181"/>
    </source>
</evidence>
<dbReference type="Proteomes" id="UP000183567">
    <property type="component" value="Unassembled WGS sequence"/>
</dbReference>
<dbReference type="InterPro" id="IPR001810">
    <property type="entry name" value="F-box_dom"/>
</dbReference>
<sequence>MNHDVVLGLPGLPVDILLHMLVYLDAYDLVRARKVCNTLRRVIDSSEELLYAIDLKYFHTIPSPLPDSVLPIAIRRKLLRQRETAWQKAEYSQKDHIPLPYPAIWPQWSCGILGIIPPGEIRFVQFPLSAGDRTGTTMCRQWSHKIASGKTAGYNYSLMQDLLVLLTRAPPGENHQYEISFRSLSKDKFHPDAASAVVKIPDAQENLERLDLKGVMIFGDYYGVFCKNVRSNGAEVDVLQVWNWKVKDWYRVKLFDPEDGTMHFRLILNDRLLVVNSIGHISLYSLVNSSDAIQLTAKFSLPSLPSTSTFQHIYFTGIQDHDYPLSNTPLCSSWFHGSACNRLIAISIDINVEGRSSHPCTLYAEQNRFLELESTYTNLYGKGNQDSRALPWSTWGPGHTRFFSTGLSFCDYNHCCYGLRTAELISEKFGALQPRQLCIRDFNPHRVRHYKAGDGTKWHERLVEGDPPDADLQSLFLEPIGGLPYLEIITQERFLARAIHMDESRVMLSLTSERHLFTGEVEVLYFG</sequence>
<dbReference type="SMART" id="SM00256">
    <property type="entry name" value="FBOX"/>
    <property type="match status" value="1"/>
</dbReference>
<feature type="domain" description="F-box" evidence="1">
    <location>
        <begin position="6"/>
        <end position="53"/>
    </location>
</feature>